<evidence type="ECO:0000313" key="18">
    <source>
        <dbReference type="Proteomes" id="UP001595453"/>
    </source>
</evidence>
<keyword evidence="6 11" id="KW-1133">Transmembrane helix</keyword>
<dbReference type="PRINTS" id="PR00344">
    <property type="entry name" value="BCTRLSENSOR"/>
</dbReference>
<dbReference type="InterPro" id="IPR003594">
    <property type="entry name" value="HATPase_dom"/>
</dbReference>
<evidence type="ECO:0000256" key="1">
    <source>
        <dbReference type="ARBA" id="ARBA00000085"/>
    </source>
</evidence>
<dbReference type="InterPro" id="IPR005467">
    <property type="entry name" value="His_kinase_dom"/>
</dbReference>
<dbReference type="InterPro" id="IPR011006">
    <property type="entry name" value="CheY-like_superfamily"/>
</dbReference>
<dbReference type="Gene3D" id="3.30.450.350">
    <property type="entry name" value="CHASE domain"/>
    <property type="match status" value="1"/>
</dbReference>
<dbReference type="Proteomes" id="UP001595453">
    <property type="component" value="Unassembled WGS sequence"/>
</dbReference>
<dbReference type="PANTHER" id="PTHR45339">
    <property type="entry name" value="HYBRID SIGNAL TRANSDUCTION HISTIDINE KINASE J"/>
    <property type="match status" value="1"/>
</dbReference>
<dbReference type="SUPFAM" id="SSF55874">
    <property type="entry name" value="ATPase domain of HSP90 chaperone/DNA topoisomerase II/histidine kinase"/>
    <property type="match status" value="1"/>
</dbReference>
<evidence type="ECO:0000259" key="13">
    <source>
        <dbReference type="PROSITE" id="PS50110"/>
    </source>
</evidence>
<feature type="transmembrane region" description="Helical" evidence="11">
    <location>
        <begin position="9"/>
        <end position="27"/>
    </location>
</feature>
<evidence type="ECO:0000256" key="9">
    <source>
        <dbReference type="PROSITE-ProRule" id="PRU00110"/>
    </source>
</evidence>
<dbReference type="Pfam" id="PF13188">
    <property type="entry name" value="PAS_8"/>
    <property type="match status" value="1"/>
</dbReference>
<feature type="domain" description="PAS" evidence="14">
    <location>
        <begin position="488"/>
        <end position="534"/>
    </location>
</feature>
<dbReference type="PANTHER" id="PTHR45339:SF5">
    <property type="entry name" value="HISTIDINE KINASE"/>
    <property type="match status" value="1"/>
</dbReference>
<evidence type="ECO:0000259" key="16">
    <source>
        <dbReference type="PROSITE" id="PS50894"/>
    </source>
</evidence>
<feature type="domain" description="Histidine kinase" evidence="12">
    <location>
        <begin position="753"/>
        <end position="975"/>
    </location>
</feature>
<dbReference type="InterPro" id="IPR036890">
    <property type="entry name" value="HATPase_C_sf"/>
</dbReference>
<feature type="domain" description="Response regulatory" evidence="13">
    <location>
        <begin position="992"/>
        <end position="1116"/>
    </location>
</feature>
<dbReference type="InterPro" id="IPR035965">
    <property type="entry name" value="PAS-like_dom_sf"/>
</dbReference>
<dbReference type="InterPro" id="IPR003661">
    <property type="entry name" value="HisK_dim/P_dom"/>
</dbReference>
<evidence type="ECO:0000256" key="10">
    <source>
        <dbReference type="PROSITE-ProRule" id="PRU00169"/>
    </source>
</evidence>
<dbReference type="Pfam" id="PF02518">
    <property type="entry name" value="HATPase_c"/>
    <property type="match status" value="1"/>
</dbReference>
<dbReference type="InterPro" id="IPR042240">
    <property type="entry name" value="CHASE_sf"/>
</dbReference>
<dbReference type="RefSeq" id="WP_377125686.1">
    <property type="nucleotide sequence ID" value="NZ_JBHRSD010000027.1"/>
</dbReference>
<dbReference type="InterPro" id="IPR000014">
    <property type="entry name" value="PAS"/>
</dbReference>
<dbReference type="PROSITE" id="PS50839">
    <property type="entry name" value="CHASE"/>
    <property type="match status" value="1"/>
</dbReference>
<dbReference type="Pfam" id="PF03924">
    <property type="entry name" value="CHASE"/>
    <property type="match status" value="1"/>
</dbReference>
<dbReference type="Gene3D" id="1.20.120.160">
    <property type="entry name" value="HPT domain"/>
    <property type="match status" value="1"/>
</dbReference>
<feature type="modified residue" description="4-aspartylphosphate" evidence="10">
    <location>
        <position position="1046"/>
    </location>
</feature>
<feature type="modified residue" description="Phosphohistidine" evidence="9">
    <location>
        <position position="1335"/>
    </location>
</feature>
<dbReference type="SUPFAM" id="SSF52172">
    <property type="entry name" value="CheY-like"/>
    <property type="match status" value="2"/>
</dbReference>
<evidence type="ECO:0000259" key="12">
    <source>
        <dbReference type="PROSITE" id="PS50109"/>
    </source>
</evidence>
<dbReference type="InterPro" id="IPR001789">
    <property type="entry name" value="Sig_transdc_resp-reg_receiver"/>
</dbReference>
<feature type="domain" description="HPt" evidence="16">
    <location>
        <begin position="1294"/>
        <end position="1390"/>
    </location>
</feature>
<dbReference type="Gene3D" id="3.30.565.10">
    <property type="entry name" value="Histidine kinase-like ATPase, C-terminal domain"/>
    <property type="match status" value="1"/>
</dbReference>
<dbReference type="InterPro" id="IPR036097">
    <property type="entry name" value="HisK_dim/P_sf"/>
</dbReference>
<organism evidence="17 18">
    <name type="scientific">Pseudoalteromonas fenneropenaei</name>
    <dbReference type="NCBI Taxonomy" id="1737459"/>
    <lineage>
        <taxon>Bacteria</taxon>
        <taxon>Pseudomonadati</taxon>
        <taxon>Pseudomonadota</taxon>
        <taxon>Gammaproteobacteria</taxon>
        <taxon>Alteromonadales</taxon>
        <taxon>Pseudoalteromonadaceae</taxon>
        <taxon>Pseudoalteromonas</taxon>
    </lineage>
</organism>
<comment type="catalytic activity">
    <reaction evidence="1">
        <text>ATP + protein L-histidine = ADP + protein N-phospho-L-histidine.</text>
        <dbReference type="EC" id="2.7.13.3"/>
    </reaction>
</comment>
<dbReference type="SUPFAM" id="SSF47226">
    <property type="entry name" value="Histidine-containing phosphotransfer domain, HPT domain"/>
    <property type="match status" value="1"/>
</dbReference>
<keyword evidence="8 11" id="KW-0472">Membrane</keyword>
<dbReference type="InterPro" id="IPR013767">
    <property type="entry name" value="PAS_fold"/>
</dbReference>
<gene>
    <name evidence="17" type="ORF">ACFOEE_14520</name>
</gene>
<dbReference type="SMART" id="SM00388">
    <property type="entry name" value="HisKA"/>
    <property type="match status" value="1"/>
</dbReference>
<keyword evidence="18" id="KW-1185">Reference proteome</keyword>
<dbReference type="InterPro" id="IPR008207">
    <property type="entry name" value="Sig_transdc_His_kin_Hpt_dom"/>
</dbReference>
<evidence type="ECO:0000256" key="3">
    <source>
        <dbReference type="ARBA" id="ARBA00012438"/>
    </source>
</evidence>
<evidence type="ECO:0000313" key="17">
    <source>
        <dbReference type="EMBL" id="MFC3033735.1"/>
    </source>
</evidence>
<feature type="domain" description="CHASE" evidence="15">
    <location>
        <begin position="95"/>
        <end position="235"/>
    </location>
</feature>
<dbReference type="InterPro" id="IPR004358">
    <property type="entry name" value="Sig_transdc_His_kin-like_C"/>
</dbReference>
<dbReference type="Pfam" id="PF00512">
    <property type="entry name" value="HisKA"/>
    <property type="match status" value="1"/>
</dbReference>
<keyword evidence="4 10" id="KW-0597">Phosphoprotein</keyword>
<dbReference type="EMBL" id="JBHRSD010000027">
    <property type="protein sequence ID" value="MFC3033735.1"/>
    <property type="molecule type" value="Genomic_DNA"/>
</dbReference>
<evidence type="ECO:0000256" key="6">
    <source>
        <dbReference type="ARBA" id="ARBA00022989"/>
    </source>
</evidence>
<evidence type="ECO:0000256" key="4">
    <source>
        <dbReference type="ARBA" id="ARBA00022553"/>
    </source>
</evidence>
<dbReference type="Pfam" id="PF00989">
    <property type="entry name" value="PAS"/>
    <property type="match status" value="2"/>
</dbReference>
<dbReference type="SMART" id="SM01079">
    <property type="entry name" value="CHASE"/>
    <property type="match status" value="1"/>
</dbReference>
<dbReference type="CDD" id="cd00082">
    <property type="entry name" value="HisKA"/>
    <property type="match status" value="1"/>
</dbReference>
<evidence type="ECO:0000256" key="11">
    <source>
        <dbReference type="SAM" id="Phobius"/>
    </source>
</evidence>
<dbReference type="SUPFAM" id="SSF47384">
    <property type="entry name" value="Homodimeric domain of signal transducing histidine kinase"/>
    <property type="match status" value="1"/>
</dbReference>
<feature type="transmembrane region" description="Helical" evidence="11">
    <location>
        <begin position="305"/>
        <end position="326"/>
    </location>
</feature>
<feature type="domain" description="Response regulatory" evidence="13">
    <location>
        <begin position="1134"/>
        <end position="1252"/>
    </location>
</feature>
<comment type="subcellular location">
    <subcellularLocation>
        <location evidence="2">Membrane</location>
    </subcellularLocation>
</comment>
<dbReference type="CDD" id="cd16922">
    <property type="entry name" value="HATPase_EvgS-ArcB-TorS-like"/>
    <property type="match status" value="1"/>
</dbReference>
<dbReference type="InterPro" id="IPR006189">
    <property type="entry name" value="CHASE_dom"/>
</dbReference>
<proteinExistence type="predicted"/>
<evidence type="ECO:0000256" key="5">
    <source>
        <dbReference type="ARBA" id="ARBA00022692"/>
    </source>
</evidence>
<dbReference type="PROSITE" id="PS50894">
    <property type="entry name" value="HPT"/>
    <property type="match status" value="1"/>
</dbReference>
<dbReference type="SUPFAM" id="SSF55785">
    <property type="entry name" value="PYP-like sensor domain (PAS domain)"/>
    <property type="match status" value="3"/>
</dbReference>
<evidence type="ECO:0000256" key="7">
    <source>
        <dbReference type="ARBA" id="ARBA00023012"/>
    </source>
</evidence>
<evidence type="ECO:0000259" key="14">
    <source>
        <dbReference type="PROSITE" id="PS50112"/>
    </source>
</evidence>
<dbReference type="NCBIfam" id="TIGR00229">
    <property type="entry name" value="sensory_box"/>
    <property type="match status" value="3"/>
</dbReference>
<dbReference type="Pfam" id="PF01627">
    <property type="entry name" value="Hpt"/>
    <property type="match status" value="1"/>
</dbReference>
<dbReference type="SMART" id="SM00387">
    <property type="entry name" value="HATPase_c"/>
    <property type="match status" value="1"/>
</dbReference>
<dbReference type="Gene3D" id="3.30.450.20">
    <property type="entry name" value="PAS domain"/>
    <property type="match status" value="3"/>
</dbReference>
<dbReference type="EC" id="2.7.13.3" evidence="3"/>
<feature type="modified residue" description="4-aspartylphosphate" evidence="10">
    <location>
        <position position="1185"/>
    </location>
</feature>
<dbReference type="SMART" id="SM00448">
    <property type="entry name" value="REC"/>
    <property type="match status" value="2"/>
</dbReference>
<comment type="caution">
    <text evidence="17">The sequence shown here is derived from an EMBL/GenBank/DDBJ whole genome shotgun (WGS) entry which is preliminary data.</text>
</comment>
<dbReference type="Gene3D" id="3.40.50.2300">
    <property type="match status" value="2"/>
</dbReference>
<dbReference type="PROSITE" id="PS50110">
    <property type="entry name" value="RESPONSE_REGULATORY"/>
    <property type="match status" value="2"/>
</dbReference>
<name>A0ABV7CM77_9GAMM</name>
<dbReference type="CDD" id="cd17546">
    <property type="entry name" value="REC_hyHK_CKI1_RcsC-like"/>
    <property type="match status" value="2"/>
</dbReference>
<keyword evidence="7" id="KW-0902">Two-component regulatory system</keyword>
<sequence length="1484" mass="165113">MRLTQSKALLYIPVFIVIIGSLFAIYVERMISERNNNIIAEHLTRELDKIVSDTASAVKLYEYGLRGLKASVDTLGFDKLDYQNHLKYFASRDYAKEFPGARGFGIIKKVPAATLDTFLQSARLERDGHFTLKQLDSPSDPLLIIQYIEPEANNQLAVGLDIGSEYFRRQAALISATSRTTQLTAPITLVQESQKIKHGFLLLHPIFNHQAQTNQEELVGWVYAPLLIHEILDAVFSKANLLAIAISDTTTNDPIDFYGDFAFKDNAEALSATREVNVFGRKWLVYVNPLDGFFTHLPLENATRAFWQVILLTALIAVFFAAIIHYSRHRLAELRQRLAFAAVVDNASDGVIALSSQFTINQWNKAAEKIFGFDTPASLNQPFINWLASSLATDKIIAVYKLVANGQVVNNLSIKYQADPSVEARYLALNFSPIHINNEFTGATLTVHDATDVTYLQNELVKTNNALKQDVLCKSDQLVGKMSFEDSILNNTNFAIIKTTIDGEVLLFNHMASSLLGYREEEVIHTMNVVSLLNVSSFDISFIGNKLPDDFIEQMMKSSESSRYVSVHAVMKNKSGQDIATQLNIAPISRMAGIDGYVFIANDISQSKQLVKELTLLRAVLDHSKDIMLWITMEGTIFYCNPYAQEALGISNPQTRSHHICTFLEPRQGESWGNIREKILQHGQSTFDAAFKRAGNQLSPKLVSACLITFENEPAIFIAAKNISELLEKEKQLEMALHQADAANQAKSHFIANISHEIRTPLNAINGCLQLIDTSDNHNAKQPNLSLARQAIRSLTSIVDDILEFISLENNSDELVEQDIALDDVLMQVGEQLYNLVAAKPVEVHYFVERDVPNIIRTDGQKLKRILQNLGSNAVKFTEQGEVIIRIFVIETTANDRIRLGISVKDTGIGISENDIQAIFDMFNQADNSTSRAFGGLGLGLTIATRYVHLLGGDINVASKQGQGSEFTCDIWVNPAAAKKATALPRPDKTIRVLLVDDNKTGLQILCDTLAQLAWEVTATSNPQDALPFYQSARNHNEAFDIVILDWQMPEMDGWELAKAIRRVTPQDEMPILLMLTAFSKEEMTEKFRHNTDLFDGFLTKPVTRTQLLQAYANAISSNAKLSPSRELPLFGLRLLVVEDNPTNQLIARALLEGQGAAVTMAASGQQALTELENNLITFDVVLMDIQMPGIDGYETCKRIKCQEKFSTLPILAMTANVLPSDKEKCLEAGMLGHIGKPIDVEALVNTILSVINNKVVANVANDSPECAQVSTLAPDITTYCQHQGLDITSAMARFNNNESAYTRSLDLFMADLQQYQQQLFASTPELDELKRLFHTLKSTAASLGFSALSRTAQTLEQTLSEQGLAALSAALLETLNRDLALATQQCEQLHNLLLSTTHTLDIPYSSDDFAQKFKQLQEEVKNFNMHALETFSLVLPRLRQTSSDLSDKLAIALNKLKFREAAALLSELDTLMDEKKSHEHAKR</sequence>
<evidence type="ECO:0000259" key="15">
    <source>
        <dbReference type="PROSITE" id="PS50839"/>
    </source>
</evidence>
<evidence type="ECO:0000256" key="2">
    <source>
        <dbReference type="ARBA" id="ARBA00004370"/>
    </source>
</evidence>
<dbReference type="Pfam" id="PF00072">
    <property type="entry name" value="Response_reg"/>
    <property type="match status" value="2"/>
</dbReference>
<protein>
    <recommendedName>
        <fullName evidence="3">histidine kinase</fullName>
        <ecNumber evidence="3">2.7.13.3</ecNumber>
    </recommendedName>
</protein>
<dbReference type="CDD" id="cd00130">
    <property type="entry name" value="PAS"/>
    <property type="match status" value="1"/>
</dbReference>
<dbReference type="PROSITE" id="PS50112">
    <property type="entry name" value="PAS"/>
    <property type="match status" value="1"/>
</dbReference>
<dbReference type="SMART" id="SM00091">
    <property type="entry name" value="PAS"/>
    <property type="match status" value="3"/>
</dbReference>
<reference evidence="18" key="1">
    <citation type="journal article" date="2019" name="Int. J. Syst. Evol. Microbiol.">
        <title>The Global Catalogue of Microorganisms (GCM) 10K type strain sequencing project: providing services to taxonomists for standard genome sequencing and annotation.</title>
        <authorList>
            <consortium name="The Broad Institute Genomics Platform"/>
            <consortium name="The Broad Institute Genome Sequencing Center for Infectious Disease"/>
            <person name="Wu L."/>
            <person name="Ma J."/>
        </authorList>
    </citation>
    <scope>NUCLEOTIDE SEQUENCE [LARGE SCALE GENOMIC DNA]</scope>
    <source>
        <strain evidence="18">KCTC 42730</strain>
    </source>
</reference>
<dbReference type="InterPro" id="IPR036641">
    <property type="entry name" value="HPT_dom_sf"/>
</dbReference>
<evidence type="ECO:0000256" key="8">
    <source>
        <dbReference type="ARBA" id="ARBA00023136"/>
    </source>
</evidence>
<accession>A0ABV7CM77</accession>
<dbReference type="PROSITE" id="PS50109">
    <property type="entry name" value="HIS_KIN"/>
    <property type="match status" value="1"/>
</dbReference>
<dbReference type="Gene3D" id="1.10.287.130">
    <property type="match status" value="1"/>
</dbReference>
<keyword evidence="5 11" id="KW-0812">Transmembrane</keyword>